<reference evidence="1" key="1">
    <citation type="submission" date="2020-04" db="EMBL/GenBank/DDBJ databases">
        <authorList>
            <person name="Chiriac C."/>
            <person name="Salcher M."/>
            <person name="Ghai R."/>
            <person name="Kavagutti S V."/>
        </authorList>
    </citation>
    <scope>NUCLEOTIDE SEQUENCE</scope>
</reference>
<accession>A0A6J5KQ05</accession>
<proteinExistence type="predicted"/>
<sequence length="94" mass="10679">MKPIAEIVWAGGIEGSIKDVKFYKVPSPDVGTKLYTHPVKELTELTDGELEAIRKKAWKLADDATGNCMSYSLEFQIIYDREFAREILRKASEK</sequence>
<dbReference type="EMBL" id="LR796169">
    <property type="protein sequence ID" value="CAB4123262.1"/>
    <property type="molecule type" value="Genomic_DNA"/>
</dbReference>
<protein>
    <submittedName>
        <fullName evidence="1">Uncharacterized protein</fullName>
    </submittedName>
</protein>
<evidence type="ECO:0000313" key="1">
    <source>
        <dbReference type="EMBL" id="CAB4123262.1"/>
    </source>
</evidence>
<gene>
    <name evidence="1" type="ORF">UFOVP42_5</name>
</gene>
<name>A0A6J5KQ05_9CAUD</name>
<organism evidence="1">
    <name type="scientific">uncultured Caudovirales phage</name>
    <dbReference type="NCBI Taxonomy" id="2100421"/>
    <lineage>
        <taxon>Viruses</taxon>
        <taxon>Duplodnaviria</taxon>
        <taxon>Heunggongvirae</taxon>
        <taxon>Uroviricota</taxon>
        <taxon>Caudoviricetes</taxon>
        <taxon>Peduoviridae</taxon>
        <taxon>Maltschvirus</taxon>
        <taxon>Maltschvirus maltsch</taxon>
    </lineage>
</organism>